<reference evidence="11" key="1">
    <citation type="submission" date="2012-06" db="EMBL/GenBank/DDBJ databases">
        <title>Genome analysis of multiple Granulibacter bethesdensis isolates demonstrates substantial genome diversity.</title>
        <authorList>
            <person name="Greenberg D.E."/>
            <person name="Porcella S.F."/>
            <person name="Zarember K."/>
            <person name="Zelazny A.M."/>
            <person name="Bruno D."/>
            <person name="Martens C."/>
            <person name="Barbian K.D."/>
            <person name="Jaske E."/>
            <person name="Holland S.M."/>
        </authorList>
    </citation>
    <scope>NUCLEOTIDE SEQUENCE [LARGE SCALE GENOMIC DNA]</scope>
    <source>
        <strain evidence="11">CGDNIH3</strain>
    </source>
</reference>
<dbReference type="AlphaFoldDB" id="A0AAN0VGS1"/>
<evidence type="ECO:0000313" key="11">
    <source>
        <dbReference type="Proteomes" id="UP000019438"/>
    </source>
</evidence>
<organism evidence="10 11">
    <name type="scientific">Granulibacter bethesdensis</name>
    <dbReference type="NCBI Taxonomy" id="364410"/>
    <lineage>
        <taxon>Bacteria</taxon>
        <taxon>Pseudomonadati</taxon>
        <taxon>Pseudomonadota</taxon>
        <taxon>Alphaproteobacteria</taxon>
        <taxon>Acetobacterales</taxon>
        <taxon>Acetobacteraceae</taxon>
        <taxon>Granulibacter</taxon>
    </lineage>
</organism>
<dbReference type="Gene3D" id="3.40.50.300">
    <property type="entry name" value="P-loop containing nucleotide triphosphate hydrolases"/>
    <property type="match status" value="1"/>
</dbReference>
<name>A0AAN0VGS1_9PROT</name>
<dbReference type="HAMAP" id="MF_00238">
    <property type="entry name" value="Cytidyl_kinase_type1"/>
    <property type="match status" value="1"/>
</dbReference>
<keyword evidence="5 8" id="KW-0067">ATP-binding</keyword>
<keyword evidence="4 8" id="KW-0418">Kinase</keyword>
<dbReference type="GO" id="GO:0005737">
    <property type="term" value="C:cytoplasm"/>
    <property type="evidence" value="ECO:0007669"/>
    <property type="project" value="UniProtKB-SubCell"/>
</dbReference>
<evidence type="ECO:0000256" key="2">
    <source>
        <dbReference type="ARBA" id="ARBA00022679"/>
    </source>
</evidence>
<dbReference type="Proteomes" id="UP000019438">
    <property type="component" value="Chromosome"/>
</dbReference>
<dbReference type="GO" id="GO:0005524">
    <property type="term" value="F:ATP binding"/>
    <property type="evidence" value="ECO:0007669"/>
    <property type="project" value="UniProtKB-UniRule"/>
</dbReference>
<comment type="subcellular location">
    <subcellularLocation>
        <location evidence="8">Cytoplasm</location>
    </subcellularLocation>
</comment>
<evidence type="ECO:0000313" key="10">
    <source>
        <dbReference type="EMBL" id="AHJ63912.1"/>
    </source>
</evidence>
<dbReference type="InterPro" id="IPR011994">
    <property type="entry name" value="Cytidylate_kinase_dom"/>
</dbReference>
<dbReference type="EMBL" id="CP003181">
    <property type="protein sequence ID" value="AHJ63912.1"/>
    <property type="molecule type" value="Genomic_DNA"/>
</dbReference>
<evidence type="ECO:0000256" key="7">
    <source>
        <dbReference type="ARBA" id="ARBA00048478"/>
    </source>
</evidence>
<comment type="catalytic activity">
    <reaction evidence="6 8">
        <text>dCMP + ATP = dCDP + ADP</text>
        <dbReference type="Rhea" id="RHEA:25094"/>
        <dbReference type="ChEBI" id="CHEBI:30616"/>
        <dbReference type="ChEBI" id="CHEBI:57566"/>
        <dbReference type="ChEBI" id="CHEBI:58593"/>
        <dbReference type="ChEBI" id="CHEBI:456216"/>
        <dbReference type="EC" id="2.7.4.25"/>
    </reaction>
</comment>
<dbReference type="GO" id="GO:0006220">
    <property type="term" value="P:pyrimidine nucleotide metabolic process"/>
    <property type="evidence" value="ECO:0007669"/>
    <property type="project" value="UniProtKB-UniRule"/>
</dbReference>
<dbReference type="SUPFAM" id="SSF52540">
    <property type="entry name" value="P-loop containing nucleoside triphosphate hydrolases"/>
    <property type="match status" value="1"/>
</dbReference>
<dbReference type="EC" id="2.7.4.25" evidence="8"/>
<accession>A0AAN0VGS1</accession>
<keyword evidence="2 8" id="KW-0808">Transferase</keyword>
<comment type="catalytic activity">
    <reaction evidence="7 8">
        <text>CMP + ATP = CDP + ADP</text>
        <dbReference type="Rhea" id="RHEA:11600"/>
        <dbReference type="ChEBI" id="CHEBI:30616"/>
        <dbReference type="ChEBI" id="CHEBI:58069"/>
        <dbReference type="ChEBI" id="CHEBI:60377"/>
        <dbReference type="ChEBI" id="CHEBI:456216"/>
        <dbReference type="EC" id="2.7.4.25"/>
    </reaction>
</comment>
<sequence>MRLIIAVDGPAAAGKGTLARRLASAFGLPHLDTGLLYRAVGRLVLDAGGDPGSPADAARAVSVLVPETVQRGDLRVPEVDRAASLVAADPAVRAALLDFQRDFAAREGAVLDGRDIGTVVCPDAPVKLFVTASAEARLQRRLLELRNRGVAVEEQALRAEMQARDERDAARDVAPLRPAEDAEVLDTTHLDADEAFQRAEQIVRQKWPR</sequence>
<gene>
    <name evidence="8" type="primary">cmk</name>
    <name evidence="10" type="ORF">GbCGDNIH3_2024</name>
</gene>
<dbReference type="InterPro" id="IPR003136">
    <property type="entry name" value="Cytidylate_kin"/>
</dbReference>
<keyword evidence="8" id="KW-0963">Cytoplasm</keyword>
<evidence type="ECO:0000259" key="9">
    <source>
        <dbReference type="Pfam" id="PF02224"/>
    </source>
</evidence>
<dbReference type="InterPro" id="IPR027417">
    <property type="entry name" value="P-loop_NTPase"/>
</dbReference>
<dbReference type="CDD" id="cd02020">
    <property type="entry name" value="CMPK"/>
    <property type="match status" value="1"/>
</dbReference>
<evidence type="ECO:0000256" key="6">
    <source>
        <dbReference type="ARBA" id="ARBA00047615"/>
    </source>
</evidence>
<dbReference type="NCBIfam" id="TIGR00017">
    <property type="entry name" value="cmk"/>
    <property type="match status" value="1"/>
</dbReference>
<comment type="similarity">
    <text evidence="1 8">Belongs to the cytidylate kinase family. Type 1 subfamily.</text>
</comment>
<dbReference type="Pfam" id="PF02224">
    <property type="entry name" value="Cytidylate_kin"/>
    <property type="match status" value="1"/>
</dbReference>
<feature type="binding site" evidence="8">
    <location>
        <begin position="9"/>
        <end position="17"/>
    </location>
    <ligand>
        <name>ATP</name>
        <dbReference type="ChEBI" id="CHEBI:30616"/>
    </ligand>
</feature>
<evidence type="ECO:0000256" key="1">
    <source>
        <dbReference type="ARBA" id="ARBA00009427"/>
    </source>
</evidence>
<proteinExistence type="inferred from homology"/>
<evidence type="ECO:0000256" key="5">
    <source>
        <dbReference type="ARBA" id="ARBA00022840"/>
    </source>
</evidence>
<dbReference type="KEGG" id="gbc:GbCGDNIH3_2024"/>
<feature type="domain" description="Cytidylate kinase" evidence="9">
    <location>
        <begin position="5"/>
        <end position="203"/>
    </location>
</feature>
<dbReference type="RefSeq" id="WP_025287346.1">
    <property type="nucleotide sequence ID" value="NZ_CP003181.2"/>
</dbReference>
<keyword evidence="3 8" id="KW-0547">Nucleotide-binding</keyword>
<evidence type="ECO:0000256" key="8">
    <source>
        <dbReference type="HAMAP-Rule" id="MF_00238"/>
    </source>
</evidence>
<protein>
    <recommendedName>
        <fullName evidence="8">Cytidylate kinase</fullName>
        <shortName evidence="8">CK</shortName>
        <ecNumber evidence="8">2.7.4.25</ecNumber>
    </recommendedName>
    <alternativeName>
        <fullName evidence="8">Cytidine monophosphate kinase</fullName>
        <shortName evidence="8">CMP kinase</shortName>
    </alternativeName>
</protein>
<dbReference type="GO" id="GO:0036431">
    <property type="term" value="F:dCMP kinase activity"/>
    <property type="evidence" value="ECO:0007669"/>
    <property type="project" value="InterPro"/>
</dbReference>
<evidence type="ECO:0000256" key="4">
    <source>
        <dbReference type="ARBA" id="ARBA00022777"/>
    </source>
</evidence>
<evidence type="ECO:0000256" key="3">
    <source>
        <dbReference type="ARBA" id="ARBA00022741"/>
    </source>
</evidence>